<dbReference type="Proteomes" id="UP001286313">
    <property type="component" value="Unassembled WGS sequence"/>
</dbReference>
<proteinExistence type="predicted"/>
<name>A0AAE1GAC7_PETCI</name>
<evidence type="ECO:0000313" key="2">
    <source>
        <dbReference type="Proteomes" id="UP001286313"/>
    </source>
</evidence>
<organism evidence="1 2">
    <name type="scientific">Petrolisthes cinctipes</name>
    <name type="common">Flat porcelain crab</name>
    <dbReference type="NCBI Taxonomy" id="88211"/>
    <lineage>
        <taxon>Eukaryota</taxon>
        <taxon>Metazoa</taxon>
        <taxon>Ecdysozoa</taxon>
        <taxon>Arthropoda</taxon>
        <taxon>Crustacea</taxon>
        <taxon>Multicrustacea</taxon>
        <taxon>Malacostraca</taxon>
        <taxon>Eumalacostraca</taxon>
        <taxon>Eucarida</taxon>
        <taxon>Decapoda</taxon>
        <taxon>Pleocyemata</taxon>
        <taxon>Anomura</taxon>
        <taxon>Galatheoidea</taxon>
        <taxon>Porcellanidae</taxon>
        <taxon>Petrolisthes</taxon>
    </lineage>
</organism>
<gene>
    <name evidence="1" type="ORF">Pcinc_007731</name>
</gene>
<evidence type="ECO:0000313" key="1">
    <source>
        <dbReference type="EMBL" id="KAK3888200.1"/>
    </source>
</evidence>
<reference evidence="1" key="1">
    <citation type="submission" date="2023-10" db="EMBL/GenBank/DDBJ databases">
        <title>Genome assemblies of two species of porcelain crab, Petrolisthes cinctipes and Petrolisthes manimaculis (Anomura: Porcellanidae).</title>
        <authorList>
            <person name="Angst P."/>
        </authorList>
    </citation>
    <scope>NUCLEOTIDE SEQUENCE</scope>
    <source>
        <strain evidence="1">PB745_01</strain>
        <tissue evidence="1">Gill</tissue>
    </source>
</reference>
<dbReference type="AlphaFoldDB" id="A0AAE1GAC7"/>
<protein>
    <submittedName>
        <fullName evidence="1">Uncharacterized protein</fullName>
    </submittedName>
</protein>
<keyword evidence="2" id="KW-1185">Reference proteome</keyword>
<accession>A0AAE1GAC7</accession>
<comment type="caution">
    <text evidence="1">The sequence shown here is derived from an EMBL/GenBank/DDBJ whole genome shotgun (WGS) entry which is preliminary data.</text>
</comment>
<sequence>MSRRSSPITAQLTRTQPTSDLRAHLTWRLKGPVTEGLTHFPLTWAQLTQPSPASPVSSLPCRTPCGWTPALQPSPAVSHHCPGNNMDNEFHRFLMLQPYMEIPFMNHWEEMVNRLERRARRVRRIVPDRMNPFQAMTDGEFTERF</sequence>
<dbReference type="EMBL" id="JAWQEG010000579">
    <property type="protein sequence ID" value="KAK3888200.1"/>
    <property type="molecule type" value="Genomic_DNA"/>
</dbReference>